<sequence length="333" mass="34518">MRSEPAELPPRDFTGAQYIDSEGCVFLRDGFGWTARLDDQGAVLCGFPPSFAARQGGSAGLHAPNPSVQTLERELTVSVIAAEGLADPAKGTATDASITARPIKAPDLANGTDRKDVLGDEIVRAVKAQPVLAYRMALPTSPGGRLCDLLGMSRAARPLPGFADDPTGGYCAGGMVRAARSPAGPDDTLRGAPRAIPVAPMRIGNPVAAQPGKAAGKNSVAAAAAPVKPVRPVGGGQRRDTVASQPATKPPVATSRPEVPASARYVQIGLFNRDGVIAAIAALRAMGYPVARQVQADKDGRRIILAGPFTSRERLIAALDRLRQAGYPEVAAR</sequence>
<evidence type="ECO:0000313" key="4">
    <source>
        <dbReference type="Proteomes" id="UP000321562"/>
    </source>
</evidence>
<dbReference type="RefSeq" id="WP_186827214.1">
    <property type="nucleotide sequence ID" value="NZ_JBHUFH010000002.1"/>
</dbReference>
<dbReference type="Gene3D" id="3.30.70.1070">
    <property type="entry name" value="Sporulation related repeat"/>
    <property type="match status" value="1"/>
</dbReference>
<protein>
    <recommendedName>
        <fullName evidence="2">SPOR domain-containing protein</fullName>
    </recommendedName>
</protein>
<dbReference type="SUPFAM" id="SSF110997">
    <property type="entry name" value="Sporulation related repeat"/>
    <property type="match status" value="1"/>
</dbReference>
<accession>A0A5C6S8P4</accession>
<comment type="caution">
    <text evidence="3">The sequence shown here is derived from an EMBL/GenBank/DDBJ whole genome shotgun (WGS) entry which is preliminary data.</text>
</comment>
<dbReference type="InterPro" id="IPR007730">
    <property type="entry name" value="SPOR-like_dom"/>
</dbReference>
<gene>
    <name evidence="3" type="ORF">FQV27_05085</name>
</gene>
<dbReference type="Proteomes" id="UP000321562">
    <property type="component" value="Unassembled WGS sequence"/>
</dbReference>
<evidence type="ECO:0000259" key="2">
    <source>
        <dbReference type="Pfam" id="PF05036"/>
    </source>
</evidence>
<dbReference type="Pfam" id="PF05036">
    <property type="entry name" value="SPOR"/>
    <property type="match status" value="1"/>
</dbReference>
<feature type="domain" description="SPOR" evidence="2">
    <location>
        <begin position="263"/>
        <end position="328"/>
    </location>
</feature>
<dbReference type="GO" id="GO:0042834">
    <property type="term" value="F:peptidoglycan binding"/>
    <property type="evidence" value="ECO:0007669"/>
    <property type="project" value="InterPro"/>
</dbReference>
<dbReference type="EMBL" id="VOPL01000001">
    <property type="protein sequence ID" value="TXB71219.1"/>
    <property type="molecule type" value="Genomic_DNA"/>
</dbReference>
<organism evidence="3 4">
    <name type="scientific">Paracoccus aurantiacus</name>
    <dbReference type="NCBI Taxonomy" id="2599412"/>
    <lineage>
        <taxon>Bacteria</taxon>
        <taxon>Pseudomonadati</taxon>
        <taxon>Pseudomonadota</taxon>
        <taxon>Alphaproteobacteria</taxon>
        <taxon>Rhodobacterales</taxon>
        <taxon>Paracoccaceae</taxon>
        <taxon>Paracoccus</taxon>
    </lineage>
</organism>
<evidence type="ECO:0000256" key="1">
    <source>
        <dbReference type="SAM" id="MobiDB-lite"/>
    </source>
</evidence>
<reference evidence="3 4" key="1">
    <citation type="submission" date="2019-08" db="EMBL/GenBank/DDBJ databases">
        <authorList>
            <person name="Ye J."/>
        </authorList>
    </citation>
    <scope>NUCLEOTIDE SEQUENCE [LARGE SCALE GENOMIC DNA]</scope>
    <source>
        <strain evidence="3 4">TK008</strain>
    </source>
</reference>
<name>A0A5C6S8P4_9RHOB</name>
<dbReference type="AlphaFoldDB" id="A0A5C6S8P4"/>
<proteinExistence type="predicted"/>
<dbReference type="InterPro" id="IPR036680">
    <property type="entry name" value="SPOR-like_sf"/>
</dbReference>
<evidence type="ECO:0000313" key="3">
    <source>
        <dbReference type="EMBL" id="TXB71219.1"/>
    </source>
</evidence>
<feature type="region of interest" description="Disordered" evidence="1">
    <location>
        <begin position="229"/>
        <end position="258"/>
    </location>
</feature>
<keyword evidence="4" id="KW-1185">Reference proteome</keyword>